<dbReference type="SMART" id="SM00972">
    <property type="entry name" value="SCPU"/>
    <property type="match status" value="1"/>
</dbReference>
<dbReference type="Proteomes" id="UP001497493">
    <property type="component" value="Chromosome"/>
</dbReference>
<accession>A0ABM9NFT0</accession>
<sequence length="176" mass="18667">MTIPTRRSLSVRIPTKPYRTLGALWLGAVGILPAPPVYALLANCSVTTTGISFGAYHVYNPTPTDSTGTITVSCTGLLLSLLESYTIQISQGGSGSFVSRLMASGSQRLAYNLYTDPTYTTVWGDGSAGTGTVSDSYLLGLFTVTRRYTVYGRIPAGQNARAGNYGDTVVVTVNYN</sequence>
<dbReference type="PANTHER" id="PTHR37089:SF3">
    <property type="entry name" value="EXPORTED PROTEIN"/>
    <property type="match status" value="1"/>
</dbReference>
<dbReference type="PANTHER" id="PTHR37089">
    <property type="entry name" value="PROTEIN U-RELATED"/>
    <property type="match status" value="1"/>
</dbReference>
<gene>
    <name evidence="2" type="ORF">MECH1_V1_0687</name>
</gene>
<feature type="domain" description="Spore coat protein U/FanG" evidence="1">
    <location>
        <begin position="40"/>
        <end position="172"/>
    </location>
</feature>
<reference evidence="2 3" key="1">
    <citation type="submission" date="2024-04" db="EMBL/GenBank/DDBJ databases">
        <authorList>
            <person name="Cremers G."/>
        </authorList>
    </citation>
    <scope>NUCLEOTIDE SEQUENCE [LARGE SCALE GENOMIC DNA]</scope>
    <source>
        <strain evidence="2">MeCH1-AG</strain>
    </source>
</reference>
<evidence type="ECO:0000313" key="3">
    <source>
        <dbReference type="Proteomes" id="UP001497493"/>
    </source>
</evidence>
<dbReference type="InterPro" id="IPR007893">
    <property type="entry name" value="Spore_coat_U/FanG"/>
</dbReference>
<protein>
    <submittedName>
        <fullName evidence="2">Sigma-fimbriae tip adhesin</fullName>
    </submittedName>
</protein>
<keyword evidence="3" id="KW-1185">Reference proteome</keyword>
<dbReference type="EMBL" id="OZ026884">
    <property type="protein sequence ID" value="CAL1239463.1"/>
    <property type="molecule type" value="Genomic_DNA"/>
</dbReference>
<dbReference type="RefSeq" id="WP_348759013.1">
    <property type="nucleotide sequence ID" value="NZ_OZ026884.1"/>
</dbReference>
<evidence type="ECO:0000259" key="1">
    <source>
        <dbReference type="Pfam" id="PF05229"/>
    </source>
</evidence>
<dbReference type="Pfam" id="PF05229">
    <property type="entry name" value="SCPU"/>
    <property type="match status" value="1"/>
</dbReference>
<dbReference type="InterPro" id="IPR053167">
    <property type="entry name" value="Spore_coat_component"/>
</dbReference>
<organism evidence="2 3">
    <name type="scientific">Candidatus Methylocalor cossyra</name>
    <dbReference type="NCBI Taxonomy" id="3108543"/>
    <lineage>
        <taxon>Bacteria</taxon>
        <taxon>Pseudomonadati</taxon>
        <taxon>Pseudomonadota</taxon>
        <taxon>Gammaproteobacteria</taxon>
        <taxon>Methylococcales</taxon>
        <taxon>Methylococcaceae</taxon>
        <taxon>Candidatus Methylocalor</taxon>
    </lineage>
</organism>
<evidence type="ECO:0000313" key="2">
    <source>
        <dbReference type="EMBL" id="CAL1239463.1"/>
    </source>
</evidence>
<proteinExistence type="predicted"/>
<name>A0ABM9NFT0_9GAMM</name>